<dbReference type="GeneID" id="102801927"/>
<proteinExistence type="inferred from homology"/>
<sequence length="212" mass="24001">MVRLTADINKFLSFTLSSRKFKQVWDKETLFSGGEGLLAHYVVKGLDGGAMPESRLDAVYREVLFKGGTFAGQLTTKGKQQMHALGGVYKKYYIDTLQFLDPKFTPEHIYIRSTNVNRTIESAACVLAGMFGNHIKKKDPVSILVASSTDEILYPNAYFCNRFAAINKNLWNDNDTMPGMRHSRRQLQDMLGIPQNERLDIVKLRDVLACQK</sequence>
<dbReference type="Pfam" id="PF00328">
    <property type="entry name" value="His_Phos_2"/>
    <property type="match status" value="1"/>
</dbReference>
<feature type="non-terminal residue" evidence="3">
    <location>
        <position position="212"/>
    </location>
</feature>
<organism evidence="2 3">
    <name type="scientific">Saccoglossus kowalevskii</name>
    <name type="common">Acorn worm</name>
    <dbReference type="NCBI Taxonomy" id="10224"/>
    <lineage>
        <taxon>Eukaryota</taxon>
        <taxon>Metazoa</taxon>
        <taxon>Hemichordata</taxon>
        <taxon>Enteropneusta</taxon>
        <taxon>Harrimaniidae</taxon>
        <taxon>Saccoglossus</taxon>
    </lineage>
</organism>
<evidence type="ECO:0000313" key="3">
    <source>
        <dbReference type="RefSeq" id="XP_006824816.1"/>
    </source>
</evidence>
<dbReference type="PANTHER" id="PTHR11567:SF202">
    <property type="entry name" value="LYSOPHOSPHATIDIC ACID PHOSPHATASE TYPE 6"/>
    <property type="match status" value="1"/>
</dbReference>
<dbReference type="InterPro" id="IPR029033">
    <property type="entry name" value="His_PPase_superfam"/>
</dbReference>
<dbReference type="InterPro" id="IPR050645">
    <property type="entry name" value="Histidine_acid_phosphatase"/>
</dbReference>
<dbReference type="RefSeq" id="XP_006824816.1">
    <property type="nucleotide sequence ID" value="XM_006824753.1"/>
</dbReference>
<dbReference type="Gene3D" id="3.40.50.1240">
    <property type="entry name" value="Phosphoglycerate mutase-like"/>
    <property type="match status" value="1"/>
</dbReference>
<keyword evidence="2" id="KW-1185">Reference proteome</keyword>
<dbReference type="CDD" id="cd07061">
    <property type="entry name" value="HP_HAP_like"/>
    <property type="match status" value="1"/>
</dbReference>
<reference evidence="3" key="1">
    <citation type="submission" date="2025-08" db="UniProtKB">
        <authorList>
            <consortium name="RefSeq"/>
        </authorList>
    </citation>
    <scope>IDENTIFICATION</scope>
    <source>
        <tissue evidence="3">Testes</tissue>
    </source>
</reference>
<protein>
    <submittedName>
        <fullName evidence="3">Lysophosphatidic acid phosphatase type 6-like</fullName>
    </submittedName>
</protein>
<dbReference type="PANTHER" id="PTHR11567">
    <property type="entry name" value="ACID PHOSPHATASE-RELATED"/>
    <property type="match status" value="1"/>
</dbReference>
<dbReference type="SUPFAM" id="SSF53254">
    <property type="entry name" value="Phosphoglycerate mutase-like"/>
    <property type="match status" value="1"/>
</dbReference>
<evidence type="ECO:0000313" key="2">
    <source>
        <dbReference type="Proteomes" id="UP000694865"/>
    </source>
</evidence>
<dbReference type="Proteomes" id="UP000694865">
    <property type="component" value="Unplaced"/>
</dbReference>
<gene>
    <name evidence="3" type="primary">LOC102801927</name>
</gene>
<name>A0ABM0MXS5_SACKO</name>
<comment type="similarity">
    <text evidence="1">Belongs to the histidine acid phosphatase family.</text>
</comment>
<dbReference type="InterPro" id="IPR000560">
    <property type="entry name" value="His_Pase_clade-2"/>
</dbReference>
<accession>A0ABM0MXS5</accession>
<evidence type="ECO:0000256" key="1">
    <source>
        <dbReference type="ARBA" id="ARBA00005375"/>
    </source>
</evidence>